<dbReference type="InterPro" id="IPR036188">
    <property type="entry name" value="FAD/NAD-bd_sf"/>
</dbReference>
<evidence type="ECO:0000313" key="4">
    <source>
        <dbReference type="EMBL" id="QDT36545.1"/>
    </source>
</evidence>
<dbReference type="KEGG" id="svp:Pan189_09050"/>
<dbReference type="InterPro" id="IPR023753">
    <property type="entry name" value="FAD/NAD-binding_dom"/>
</dbReference>
<name>A0A517QY42_9PLAN</name>
<dbReference type="InterPro" id="IPR018490">
    <property type="entry name" value="cNMP-bd_dom_sf"/>
</dbReference>
<dbReference type="Pfam" id="PF00027">
    <property type="entry name" value="cNMP_binding"/>
    <property type="match status" value="1"/>
</dbReference>
<evidence type="ECO:0000259" key="3">
    <source>
        <dbReference type="PROSITE" id="PS50042"/>
    </source>
</evidence>
<dbReference type="InterPro" id="IPR000595">
    <property type="entry name" value="cNMP-bd_dom"/>
</dbReference>
<dbReference type="SUPFAM" id="SSF51206">
    <property type="entry name" value="cAMP-binding domain-like"/>
    <property type="match status" value="1"/>
</dbReference>
<reference evidence="4 5" key="1">
    <citation type="submission" date="2019-02" db="EMBL/GenBank/DDBJ databases">
        <title>Deep-cultivation of Planctomycetes and their phenomic and genomic characterization uncovers novel biology.</title>
        <authorList>
            <person name="Wiegand S."/>
            <person name="Jogler M."/>
            <person name="Boedeker C."/>
            <person name="Pinto D."/>
            <person name="Vollmers J."/>
            <person name="Rivas-Marin E."/>
            <person name="Kohn T."/>
            <person name="Peeters S.H."/>
            <person name="Heuer A."/>
            <person name="Rast P."/>
            <person name="Oberbeckmann S."/>
            <person name="Bunk B."/>
            <person name="Jeske O."/>
            <person name="Meyerdierks A."/>
            <person name="Storesund J.E."/>
            <person name="Kallscheuer N."/>
            <person name="Luecker S."/>
            <person name="Lage O.M."/>
            <person name="Pohl T."/>
            <person name="Merkel B.J."/>
            <person name="Hornburger P."/>
            <person name="Mueller R.-W."/>
            <person name="Bruemmer F."/>
            <person name="Labrenz M."/>
            <person name="Spormann A.M."/>
            <person name="Op den Camp H."/>
            <person name="Overmann J."/>
            <person name="Amann R."/>
            <person name="Jetten M.S.M."/>
            <person name="Mascher T."/>
            <person name="Medema M.H."/>
            <person name="Devos D.P."/>
            <person name="Kaster A.-K."/>
            <person name="Ovreas L."/>
            <person name="Rohde M."/>
            <person name="Galperin M.Y."/>
            <person name="Jogler C."/>
        </authorList>
    </citation>
    <scope>NUCLEOTIDE SEQUENCE [LARGE SCALE GENOMIC DNA]</scope>
    <source>
        <strain evidence="4 5">Pan189</strain>
    </source>
</reference>
<keyword evidence="5" id="KW-1185">Reference proteome</keyword>
<keyword evidence="2 4" id="KW-0560">Oxidoreductase</keyword>
<evidence type="ECO:0000256" key="1">
    <source>
        <dbReference type="ARBA" id="ARBA00022630"/>
    </source>
</evidence>
<dbReference type="GO" id="GO:0004791">
    <property type="term" value="F:thioredoxin-disulfide reductase (NADPH) activity"/>
    <property type="evidence" value="ECO:0007669"/>
    <property type="project" value="UniProtKB-EC"/>
</dbReference>
<dbReference type="AlphaFoldDB" id="A0A517QY42"/>
<dbReference type="SMART" id="SM00100">
    <property type="entry name" value="cNMP"/>
    <property type="match status" value="1"/>
</dbReference>
<dbReference type="SUPFAM" id="SSF51905">
    <property type="entry name" value="FAD/NAD(P)-binding domain"/>
    <property type="match status" value="1"/>
</dbReference>
<dbReference type="Pfam" id="PF07992">
    <property type="entry name" value="Pyr_redox_2"/>
    <property type="match status" value="1"/>
</dbReference>
<proteinExistence type="predicted"/>
<organism evidence="4 5">
    <name type="scientific">Stratiformator vulcanicus</name>
    <dbReference type="NCBI Taxonomy" id="2527980"/>
    <lineage>
        <taxon>Bacteria</taxon>
        <taxon>Pseudomonadati</taxon>
        <taxon>Planctomycetota</taxon>
        <taxon>Planctomycetia</taxon>
        <taxon>Planctomycetales</taxon>
        <taxon>Planctomycetaceae</taxon>
        <taxon>Stratiformator</taxon>
    </lineage>
</organism>
<dbReference type="EMBL" id="CP036268">
    <property type="protein sequence ID" value="QDT36545.1"/>
    <property type="molecule type" value="Genomic_DNA"/>
</dbReference>
<dbReference type="PRINTS" id="PR00469">
    <property type="entry name" value="PNDRDTASEII"/>
</dbReference>
<dbReference type="PRINTS" id="PR00368">
    <property type="entry name" value="FADPNR"/>
</dbReference>
<keyword evidence="1" id="KW-0285">Flavoprotein</keyword>
<gene>
    <name evidence="4" type="primary">trxB_1</name>
    <name evidence="4" type="ORF">Pan189_09050</name>
</gene>
<dbReference type="InterPro" id="IPR014710">
    <property type="entry name" value="RmlC-like_jellyroll"/>
</dbReference>
<dbReference type="Proteomes" id="UP000317318">
    <property type="component" value="Chromosome"/>
</dbReference>
<accession>A0A517QY42</accession>
<protein>
    <submittedName>
        <fullName evidence="4">Thioredoxin reductase</fullName>
        <ecNumber evidence="4">1.8.1.9</ecNumber>
    </submittedName>
</protein>
<dbReference type="RefSeq" id="WP_145362746.1">
    <property type="nucleotide sequence ID" value="NZ_CP036268.1"/>
</dbReference>
<dbReference type="InterPro" id="IPR050097">
    <property type="entry name" value="Ferredoxin-NADP_redctase_2"/>
</dbReference>
<feature type="domain" description="Cyclic nucleotide-binding" evidence="3">
    <location>
        <begin position="5"/>
        <end position="124"/>
    </location>
</feature>
<dbReference type="PANTHER" id="PTHR48105">
    <property type="entry name" value="THIOREDOXIN REDUCTASE 1-RELATED-RELATED"/>
    <property type="match status" value="1"/>
</dbReference>
<dbReference type="PROSITE" id="PS50042">
    <property type="entry name" value="CNMP_BINDING_3"/>
    <property type="match status" value="1"/>
</dbReference>
<evidence type="ECO:0000313" key="5">
    <source>
        <dbReference type="Proteomes" id="UP000317318"/>
    </source>
</evidence>
<dbReference type="EC" id="1.8.1.9" evidence="4"/>
<evidence type="ECO:0000256" key="2">
    <source>
        <dbReference type="ARBA" id="ARBA00023002"/>
    </source>
</evidence>
<dbReference type="Gene3D" id="2.60.120.10">
    <property type="entry name" value="Jelly Rolls"/>
    <property type="match status" value="1"/>
</dbReference>
<dbReference type="Gene3D" id="3.50.50.60">
    <property type="entry name" value="FAD/NAD(P)-binding domain"/>
    <property type="match status" value="2"/>
</dbReference>
<sequence>MNQNPFPSLSDDEMSCLQQYGTCRQFDDGESLFEAGDRDYSFYAIKSGEVVVLDRTGDDEKEVAVHQEGEFTGDVSLLTGQPAVVSAVARGGCETFEVKADRVRFLLSELPGLSEKLLEAFQIRRQILEGSDFQGLRVVGPLNSMPTNQLLEFLYKNKIPHTFYDIADEQGEKLADKLDVSTDETPFLACNEKVVKRPSLAGLAECLGISRDIDDRLYDTVVIGAGPSGLAAAIYAGSEGLDTVLLDSMGPGGQAGQSSKIENYMGFPAGLSGAELGNLGYLQAMKFGVTFTAPVIARDIESTDEGHLRIKLCTGQNVRTKTALIATGVSYRRLPIDDIERFEGAGVYYSATSVQARMCRDATVVVVGGGNSAGQAALYLSRHAERVLMLLRGDNLRKSMSDYLAKRIENSDRIDVRFHTEVESVGGEDQLAGVGLVNNQSDEREQIDCAGLFVFVGAKPHTEWLPDSVVLDDRGYVLTGPRIQKCDCWPLDRTPCELETTLPSVFAAGDVRSGTTKRCAFAAGDGAMSVSCMHEVLEDLS</sequence>
<dbReference type="OrthoDB" id="9786503at2"/>
<dbReference type="CDD" id="cd00038">
    <property type="entry name" value="CAP_ED"/>
    <property type="match status" value="1"/>
</dbReference>